<dbReference type="Pfam" id="PF07648">
    <property type="entry name" value="Kazal_2"/>
    <property type="match status" value="4"/>
</dbReference>
<keyword evidence="8" id="KW-1185">Reference proteome</keyword>
<feature type="compositionally biased region" description="Acidic residues" evidence="4">
    <location>
        <begin position="161"/>
        <end position="174"/>
    </location>
</feature>
<dbReference type="AlphaFoldDB" id="A0A913ZRB8"/>
<feature type="compositionally biased region" description="Basic and acidic residues" evidence="4">
    <location>
        <begin position="147"/>
        <end position="160"/>
    </location>
</feature>
<feature type="domain" description="Kazal-like" evidence="6">
    <location>
        <begin position="319"/>
        <end position="374"/>
    </location>
</feature>
<sequence>MTGTHGTIFPLLGIWLVVICCIYIPCVRADNDGPASQRRLSCKQSLRRCQRNSHGAITGEVCGSDGRTYPSHCSLLFAACRRHNSPQGRGRSPWPSLVHAGACQDDAYYNVRNNTGPSEAGGSNDGLLPFGEEEEEEEEEWEDQEGERERESEDKSSEKSSEEDESREEDEDNDGNPFNPATRPPTVSSAMTSKPPATTVSSATGFSAASVPNQPMPTQTDRTTGRTDPTQTGATTVPPTCAPSCPLDSNPVCGTDGETYNSRCLLEAHACQTGDQSLIVLYDGPCIPPGVVVPLPRRDPTTLASRREPRPTPADRPVRERLSYCPTEAECSMLYLPVCGSDGTTYSSWCHLRLVACRTPGETLTVSHMGECLESTNTGCGEPCPDVFEPVCGSDNMTYHSLCSLRRITCLRGEDLPTAHGGECILPALVCPLVCPGTNDPVCGTDGNSYPSLCVIRLVACRSADEREKELRMAYRGLCMNEPCQNSCPEREYAPLCGSNGRTYQNECFLWLEMCRHPDLVRFDKDCNLAIP</sequence>
<evidence type="ECO:0000313" key="8">
    <source>
        <dbReference type="Proteomes" id="UP000887568"/>
    </source>
</evidence>
<dbReference type="PANTHER" id="PTHR10913">
    <property type="entry name" value="FOLLISTATIN-RELATED"/>
    <property type="match status" value="1"/>
</dbReference>
<dbReference type="InterPro" id="IPR050653">
    <property type="entry name" value="Prot_Inhib_GrowthFact_Antg"/>
</dbReference>
<accession>A0A913ZRB8</accession>
<evidence type="ECO:0000256" key="3">
    <source>
        <dbReference type="ARBA" id="ARBA00023157"/>
    </source>
</evidence>
<feature type="domain" description="Kazal-like" evidence="6">
    <location>
        <begin position="427"/>
        <end position="481"/>
    </location>
</feature>
<dbReference type="OrthoDB" id="126772at2759"/>
<dbReference type="SMART" id="SM00280">
    <property type="entry name" value="KAZAL"/>
    <property type="match status" value="6"/>
</dbReference>
<evidence type="ECO:0000313" key="7">
    <source>
        <dbReference type="EnsemblMetazoa" id="XP_038054207.1"/>
    </source>
</evidence>
<dbReference type="GO" id="GO:0030154">
    <property type="term" value="P:cell differentiation"/>
    <property type="evidence" value="ECO:0007669"/>
    <property type="project" value="TreeGrafter"/>
</dbReference>
<feature type="compositionally biased region" description="Basic and acidic residues" evidence="4">
    <location>
        <begin position="296"/>
        <end position="310"/>
    </location>
</feature>
<reference evidence="7" key="1">
    <citation type="submission" date="2022-11" db="UniProtKB">
        <authorList>
            <consortium name="EnsemblMetazoa"/>
        </authorList>
    </citation>
    <scope>IDENTIFICATION</scope>
</reference>
<name>A0A913ZRB8_PATMI</name>
<keyword evidence="2" id="KW-0722">Serine protease inhibitor</keyword>
<organism evidence="7 8">
    <name type="scientific">Patiria miniata</name>
    <name type="common">Bat star</name>
    <name type="synonym">Asterina miniata</name>
    <dbReference type="NCBI Taxonomy" id="46514"/>
    <lineage>
        <taxon>Eukaryota</taxon>
        <taxon>Metazoa</taxon>
        <taxon>Echinodermata</taxon>
        <taxon>Eleutherozoa</taxon>
        <taxon>Asterozoa</taxon>
        <taxon>Asteroidea</taxon>
        <taxon>Valvatacea</taxon>
        <taxon>Valvatida</taxon>
        <taxon>Asterinidae</taxon>
        <taxon>Patiria</taxon>
    </lineage>
</organism>
<protein>
    <recommendedName>
        <fullName evidence="6">Kazal-like domain-containing protein</fullName>
    </recommendedName>
</protein>
<feature type="signal peptide" evidence="5">
    <location>
        <begin position="1"/>
        <end position="29"/>
    </location>
</feature>
<dbReference type="InterPro" id="IPR036058">
    <property type="entry name" value="Kazal_dom_sf"/>
</dbReference>
<evidence type="ECO:0000256" key="4">
    <source>
        <dbReference type="SAM" id="MobiDB-lite"/>
    </source>
</evidence>
<dbReference type="RefSeq" id="XP_038054207.1">
    <property type="nucleotide sequence ID" value="XM_038198279.1"/>
</dbReference>
<dbReference type="OMA" id="CPEREYA"/>
<feature type="chain" id="PRO_5037478998" description="Kazal-like domain-containing protein" evidence="5">
    <location>
        <begin position="30"/>
        <end position="532"/>
    </location>
</feature>
<evidence type="ECO:0000256" key="2">
    <source>
        <dbReference type="ARBA" id="ARBA00022900"/>
    </source>
</evidence>
<dbReference type="GO" id="GO:0005576">
    <property type="term" value="C:extracellular region"/>
    <property type="evidence" value="ECO:0007669"/>
    <property type="project" value="TreeGrafter"/>
</dbReference>
<feature type="domain" description="Kazal-like" evidence="6">
    <location>
        <begin position="375"/>
        <end position="426"/>
    </location>
</feature>
<keyword evidence="3" id="KW-1015">Disulfide bond</keyword>
<dbReference type="SUPFAM" id="SSF100895">
    <property type="entry name" value="Kazal-type serine protease inhibitors"/>
    <property type="match status" value="6"/>
</dbReference>
<dbReference type="PROSITE" id="PS51465">
    <property type="entry name" value="KAZAL_2"/>
    <property type="match status" value="6"/>
</dbReference>
<evidence type="ECO:0000259" key="6">
    <source>
        <dbReference type="PROSITE" id="PS51465"/>
    </source>
</evidence>
<dbReference type="Proteomes" id="UP000887568">
    <property type="component" value="Unplaced"/>
</dbReference>
<feature type="compositionally biased region" description="Polar residues" evidence="4">
    <location>
        <begin position="185"/>
        <end position="238"/>
    </location>
</feature>
<feature type="domain" description="Kazal-like" evidence="6">
    <location>
        <begin position="482"/>
        <end position="529"/>
    </location>
</feature>
<dbReference type="CDD" id="cd00104">
    <property type="entry name" value="KAZAL_FS"/>
    <property type="match status" value="6"/>
</dbReference>
<keyword evidence="5" id="KW-0732">Signal</keyword>
<dbReference type="GeneID" id="119726547"/>
<proteinExistence type="predicted"/>
<dbReference type="Gene3D" id="3.30.60.30">
    <property type="match status" value="6"/>
</dbReference>
<feature type="region of interest" description="Disordered" evidence="4">
    <location>
        <begin position="113"/>
        <end position="243"/>
    </location>
</feature>
<feature type="region of interest" description="Disordered" evidence="4">
    <location>
        <begin position="293"/>
        <end position="318"/>
    </location>
</feature>
<evidence type="ECO:0000256" key="5">
    <source>
        <dbReference type="SAM" id="SignalP"/>
    </source>
</evidence>
<dbReference type="InterPro" id="IPR002350">
    <property type="entry name" value="Kazal_dom"/>
</dbReference>
<feature type="domain" description="Kazal-like" evidence="6">
    <location>
        <begin position="235"/>
        <end position="288"/>
    </location>
</feature>
<keyword evidence="1" id="KW-0646">Protease inhibitor</keyword>
<dbReference type="PANTHER" id="PTHR10913:SF45">
    <property type="entry name" value="FOLLISTATIN, ISOFORM A-RELATED"/>
    <property type="match status" value="1"/>
</dbReference>
<dbReference type="Pfam" id="PF00050">
    <property type="entry name" value="Kazal_1"/>
    <property type="match status" value="2"/>
</dbReference>
<feature type="compositionally biased region" description="Acidic residues" evidence="4">
    <location>
        <begin position="131"/>
        <end position="146"/>
    </location>
</feature>
<dbReference type="EnsemblMetazoa" id="XM_038198279.1">
    <property type="protein sequence ID" value="XP_038054207.1"/>
    <property type="gene ID" value="LOC119726547"/>
</dbReference>
<evidence type="ECO:0000256" key="1">
    <source>
        <dbReference type="ARBA" id="ARBA00022690"/>
    </source>
</evidence>
<feature type="domain" description="Kazal-like" evidence="6">
    <location>
        <begin position="36"/>
        <end position="105"/>
    </location>
</feature>